<evidence type="ECO:0000256" key="2">
    <source>
        <dbReference type="SAM" id="SignalP"/>
    </source>
</evidence>
<feature type="signal peptide" evidence="2">
    <location>
        <begin position="1"/>
        <end position="16"/>
    </location>
</feature>
<protein>
    <submittedName>
        <fullName evidence="4">Uncharacterized protein LOC100900466</fullName>
    </submittedName>
</protein>
<dbReference type="Proteomes" id="UP000694867">
    <property type="component" value="Unplaced"/>
</dbReference>
<feature type="compositionally biased region" description="Basic and acidic residues" evidence="1">
    <location>
        <begin position="168"/>
        <end position="179"/>
    </location>
</feature>
<sequence length="256" mass="28683">MKQLVVLGMLGCLAAASPLGLLGDPEAIYGRLQRNSYVPYPKPDYTRLYLALKNARLQDQEAEQDYDYGPSRPIGAIFEAPEDAMQYDDTRDDIPNQQQWVDYGATYDAPIDAEQQKEIVRQIMSNFIDKKSETKKAGPVTPKPKTSSVPASSSSAPTATPTKAPQKAKLEQHKEDKIPKVSKLHGQKEYAMLRPAGAEARRPLPDLWPEDPEVQQLKRAARRLFRKTSPPVADELTSELDSLKPQRLDKRSVIKN</sequence>
<feature type="region of interest" description="Disordered" evidence="1">
    <location>
        <begin position="219"/>
        <end position="240"/>
    </location>
</feature>
<proteinExistence type="predicted"/>
<keyword evidence="3" id="KW-1185">Reference proteome</keyword>
<evidence type="ECO:0000313" key="3">
    <source>
        <dbReference type="Proteomes" id="UP000694867"/>
    </source>
</evidence>
<feature type="compositionally biased region" description="Low complexity" evidence="1">
    <location>
        <begin position="143"/>
        <end position="167"/>
    </location>
</feature>
<evidence type="ECO:0000256" key="1">
    <source>
        <dbReference type="SAM" id="MobiDB-lite"/>
    </source>
</evidence>
<organism evidence="3 4">
    <name type="scientific">Galendromus occidentalis</name>
    <name type="common">western predatory mite</name>
    <dbReference type="NCBI Taxonomy" id="34638"/>
    <lineage>
        <taxon>Eukaryota</taxon>
        <taxon>Metazoa</taxon>
        <taxon>Ecdysozoa</taxon>
        <taxon>Arthropoda</taxon>
        <taxon>Chelicerata</taxon>
        <taxon>Arachnida</taxon>
        <taxon>Acari</taxon>
        <taxon>Parasitiformes</taxon>
        <taxon>Mesostigmata</taxon>
        <taxon>Gamasina</taxon>
        <taxon>Phytoseioidea</taxon>
        <taxon>Phytoseiidae</taxon>
        <taxon>Typhlodrominae</taxon>
        <taxon>Galendromus</taxon>
    </lineage>
</organism>
<feature type="region of interest" description="Disordered" evidence="1">
    <location>
        <begin position="130"/>
        <end position="188"/>
    </location>
</feature>
<reference evidence="4" key="1">
    <citation type="submission" date="2025-08" db="UniProtKB">
        <authorList>
            <consortium name="RefSeq"/>
        </authorList>
    </citation>
    <scope>IDENTIFICATION</scope>
</reference>
<dbReference type="AlphaFoldDB" id="A0AAJ6VZW0"/>
<gene>
    <name evidence="4" type="primary">LOC100900466</name>
</gene>
<dbReference type="RefSeq" id="XP_003747156.1">
    <property type="nucleotide sequence ID" value="XM_003747108.2"/>
</dbReference>
<dbReference type="GeneID" id="100900466"/>
<keyword evidence="2" id="KW-0732">Signal</keyword>
<name>A0AAJ6VZW0_9ACAR</name>
<feature type="chain" id="PRO_5042524165" evidence="2">
    <location>
        <begin position="17"/>
        <end position="256"/>
    </location>
</feature>
<dbReference type="KEGG" id="goe:100900466"/>
<accession>A0AAJ6VZW0</accession>
<evidence type="ECO:0000313" key="4">
    <source>
        <dbReference type="RefSeq" id="XP_003747156.1"/>
    </source>
</evidence>